<sequence>MGVGKSIHLLLLTACLALTALAYLDQKQETAALADLQLKEYQSDPLWQQPLPQEGKALFNTLSKKYEFQFFQYIHQLDGSLNYTQGQLIAQDTDLATVLFHQARENTRPLAQGRLQVKLTSSTLATDALNHFLFLLYWILGGYLTLTVLFSLLMARQKRAIGYAVDALDSLAELKFDAIALSRFRGELKPLGKAIEHCRNGLHDKFNQMQQHNEKLNREAYQDPVTLFGTRPKFTEKLDAIAKPGKSRIGLMAMIKATELGHVNQTQGRAAGDDYLASVATCIRKALQGIPNIEAFRISSADFAVFIPDLVLKDAQQPLEKLKAQFDEYQQGSDLESVAYIGMVPYEQGGDALSLVYIADAAVSIAQTLGPNSFHVQEKLSDDELVGDSHWKLAIEDVIKRRAIKFHAQDIQPCRGADNVYREMLSRFYSSEGKFLPTGTVIAMAERHGLSVELDKIIILSTLRLLLDTPTFTGALGINISTASVNQPTFTAWLKDIFARQRQIASRLILEVNEAGMQANIRQAHKFVRDMHSVGARVAVEHFGMGFTSFRFFKEVRPDFIKLDGSYSQGIDTDANNRFFVKMIVDVARKQSVRVIASSIERQEEKFALEQLLVDGLQGYYIAKPKPFTVKDEQSARSQTAG</sequence>
<dbReference type="Gene3D" id="3.30.70.270">
    <property type="match status" value="1"/>
</dbReference>
<protein>
    <submittedName>
        <fullName evidence="5">EAL domain-containing protein</fullName>
    </submittedName>
</protein>
<evidence type="ECO:0000259" key="4">
    <source>
        <dbReference type="PROSITE" id="PS50887"/>
    </source>
</evidence>
<keyword evidence="1" id="KW-0812">Transmembrane</keyword>
<reference evidence="5 6" key="1">
    <citation type="submission" date="2019-12" db="EMBL/GenBank/DDBJ databases">
        <title>Shewanella insulae sp. nov., isolated from a tidal flat.</title>
        <authorList>
            <person name="Yoon J.-H."/>
        </authorList>
    </citation>
    <scope>NUCLEOTIDE SEQUENCE [LARGE SCALE GENOMIC DNA]</scope>
    <source>
        <strain evidence="5 6">JBTF-M18</strain>
    </source>
</reference>
<feature type="chain" id="PRO_5027084076" evidence="2">
    <location>
        <begin position="23"/>
        <end position="642"/>
    </location>
</feature>
<keyword evidence="6" id="KW-1185">Reference proteome</keyword>
<feature type="transmembrane region" description="Helical" evidence="1">
    <location>
        <begin position="132"/>
        <end position="153"/>
    </location>
</feature>
<dbReference type="CDD" id="cd01948">
    <property type="entry name" value="EAL"/>
    <property type="match status" value="1"/>
</dbReference>
<dbReference type="SUPFAM" id="SSF55073">
    <property type="entry name" value="Nucleotide cyclase"/>
    <property type="match status" value="1"/>
</dbReference>
<dbReference type="PROSITE" id="PS50883">
    <property type="entry name" value="EAL"/>
    <property type="match status" value="1"/>
</dbReference>
<dbReference type="InterPro" id="IPR001633">
    <property type="entry name" value="EAL_dom"/>
</dbReference>
<evidence type="ECO:0000256" key="2">
    <source>
        <dbReference type="SAM" id="SignalP"/>
    </source>
</evidence>
<keyword evidence="1" id="KW-0472">Membrane</keyword>
<dbReference type="Proteomes" id="UP000474778">
    <property type="component" value="Unassembled WGS sequence"/>
</dbReference>
<dbReference type="EMBL" id="WRPA01000001">
    <property type="protein sequence ID" value="MXR67445.1"/>
    <property type="molecule type" value="Genomic_DNA"/>
</dbReference>
<feature type="domain" description="EAL" evidence="3">
    <location>
        <begin position="388"/>
        <end position="639"/>
    </location>
</feature>
<dbReference type="InterPro" id="IPR035919">
    <property type="entry name" value="EAL_sf"/>
</dbReference>
<dbReference type="SMART" id="SM00267">
    <property type="entry name" value="GGDEF"/>
    <property type="match status" value="1"/>
</dbReference>
<dbReference type="Pfam" id="PF00990">
    <property type="entry name" value="GGDEF"/>
    <property type="match status" value="1"/>
</dbReference>
<name>A0A6L7HTC1_9GAMM</name>
<evidence type="ECO:0000313" key="5">
    <source>
        <dbReference type="EMBL" id="MXR67445.1"/>
    </source>
</evidence>
<feature type="domain" description="GGDEF" evidence="4">
    <location>
        <begin position="248"/>
        <end position="379"/>
    </location>
</feature>
<dbReference type="Gene3D" id="3.20.20.450">
    <property type="entry name" value="EAL domain"/>
    <property type="match status" value="1"/>
</dbReference>
<dbReference type="RefSeq" id="WP_160793428.1">
    <property type="nucleotide sequence ID" value="NZ_WRPA01000001.1"/>
</dbReference>
<dbReference type="PANTHER" id="PTHR33121">
    <property type="entry name" value="CYCLIC DI-GMP PHOSPHODIESTERASE PDEF"/>
    <property type="match status" value="1"/>
</dbReference>
<dbReference type="SMART" id="SM00052">
    <property type="entry name" value="EAL"/>
    <property type="match status" value="1"/>
</dbReference>
<dbReference type="Pfam" id="PF00563">
    <property type="entry name" value="EAL"/>
    <property type="match status" value="1"/>
</dbReference>
<evidence type="ECO:0000259" key="3">
    <source>
        <dbReference type="PROSITE" id="PS50883"/>
    </source>
</evidence>
<dbReference type="InterPro" id="IPR050706">
    <property type="entry name" value="Cyclic-di-GMP_PDE-like"/>
</dbReference>
<dbReference type="InterPro" id="IPR000160">
    <property type="entry name" value="GGDEF_dom"/>
</dbReference>
<evidence type="ECO:0000313" key="6">
    <source>
        <dbReference type="Proteomes" id="UP000474778"/>
    </source>
</evidence>
<keyword evidence="2" id="KW-0732">Signal</keyword>
<dbReference type="PANTHER" id="PTHR33121:SF79">
    <property type="entry name" value="CYCLIC DI-GMP PHOSPHODIESTERASE PDED-RELATED"/>
    <property type="match status" value="1"/>
</dbReference>
<organism evidence="5 6">
    <name type="scientific">Shewanella insulae</name>
    <dbReference type="NCBI Taxonomy" id="2681496"/>
    <lineage>
        <taxon>Bacteria</taxon>
        <taxon>Pseudomonadati</taxon>
        <taxon>Pseudomonadota</taxon>
        <taxon>Gammaproteobacteria</taxon>
        <taxon>Alteromonadales</taxon>
        <taxon>Shewanellaceae</taxon>
        <taxon>Shewanella</taxon>
    </lineage>
</organism>
<proteinExistence type="predicted"/>
<dbReference type="InterPro" id="IPR029787">
    <property type="entry name" value="Nucleotide_cyclase"/>
</dbReference>
<dbReference type="SUPFAM" id="SSF141868">
    <property type="entry name" value="EAL domain-like"/>
    <property type="match status" value="1"/>
</dbReference>
<gene>
    <name evidence="5" type="ORF">GNT65_01985</name>
</gene>
<keyword evidence="1" id="KW-1133">Transmembrane helix</keyword>
<comment type="caution">
    <text evidence="5">The sequence shown here is derived from an EMBL/GenBank/DDBJ whole genome shotgun (WGS) entry which is preliminary data.</text>
</comment>
<dbReference type="InterPro" id="IPR043128">
    <property type="entry name" value="Rev_trsase/Diguanyl_cyclase"/>
</dbReference>
<feature type="signal peptide" evidence="2">
    <location>
        <begin position="1"/>
        <end position="22"/>
    </location>
</feature>
<dbReference type="AlphaFoldDB" id="A0A6L7HTC1"/>
<evidence type="ECO:0000256" key="1">
    <source>
        <dbReference type="SAM" id="Phobius"/>
    </source>
</evidence>
<dbReference type="GO" id="GO:0071111">
    <property type="term" value="F:cyclic-guanylate-specific phosphodiesterase activity"/>
    <property type="evidence" value="ECO:0007669"/>
    <property type="project" value="InterPro"/>
</dbReference>
<dbReference type="PROSITE" id="PS50887">
    <property type="entry name" value="GGDEF"/>
    <property type="match status" value="1"/>
</dbReference>
<accession>A0A6L7HTC1</accession>